<dbReference type="Gene3D" id="3.40.50.1820">
    <property type="entry name" value="alpha/beta hydrolase"/>
    <property type="match status" value="1"/>
</dbReference>
<comment type="caution">
    <text evidence="3">The sequence shown here is derived from an EMBL/GenBank/DDBJ whole genome shotgun (WGS) entry which is preliminary data.</text>
</comment>
<keyword evidence="4" id="KW-1185">Reference proteome</keyword>
<dbReference type="PANTHER" id="PTHR43056:SF5">
    <property type="entry name" value="PEPTIDASE S9 PROLYL OLIGOPEPTIDASE CATALYTIC DOMAIN-CONTAINING PROTEIN"/>
    <property type="match status" value="1"/>
</dbReference>
<reference evidence="3 4" key="1">
    <citation type="submission" date="2019-03" db="EMBL/GenBank/DDBJ databases">
        <title>The complete genome sequence of Neokomagataea sp. Jb2 NBRC113641.</title>
        <authorList>
            <person name="Chua K.-O."/>
            <person name="Chan K.-G."/>
            <person name="See-Too W.-S."/>
        </authorList>
    </citation>
    <scope>NUCLEOTIDE SEQUENCE [LARGE SCALE GENOMIC DNA]</scope>
    <source>
        <strain evidence="3 4">Jb2</strain>
    </source>
</reference>
<dbReference type="Pfam" id="PF00326">
    <property type="entry name" value="Peptidase_S9"/>
    <property type="match status" value="1"/>
</dbReference>
<evidence type="ECO:0000313" key="4">
    <source>
        <dbReference type="Proteomes" id="UP000315037"/>
    </source>
</evidence>
<dbReference type="Proteomes" id="UP000315037">
    <property type="component" value="Unassembled WGS sequence"/>
</dbReference>
<feature type="domain" description="Peptidase S9 prolyl oligopeptidase catalytic" evidence="2">
    <location>
        <begin position="540"/>
        <end position="742"/>
    </location>
</feature>
<dbReference type="SUPFAM" id="SSF53474">
    <property type="entry name" value="alpha/beta-Hydrolases"/>
    <property type="match status" value="1"/>
</dbReference>
<dbReference type="GO" id="GO:0008236">
    <property type="term" value="F:serine-type peptidase activity"/>
    <property type="evidence" value="ECO:0007669"/>
    <property type="project" value="InterPro"/>
</dbReference>
<evidence type="ECO:0000256" key="1">
    <source>
        <dbReference type="SAM" id="MobiDB-lite"/>
    </source>
</evidence>
<evidence type="ECO:0000313" key="3">
    <source>
        <dbReference type="EMBL" id="TPW33976.1"/>
    </source>
</evidence>
<dbReference type="AlphaFoldDB" id="A0A506UKW4"/>
<feature type="region of interest" description="Disordered" evidence="1">
    <location>
        <begin position="241"/>
        <end position="260"/>
    </location>
</feature>
<evidence type="ECO:0000259" key="2">
    <source>
        <dbReference type="Pfam" id="PF00326"/>
    </source>
</evidence>
<dbReference type="InterPro" id="IPR029058">
    <property type="entry name" value="AB_hydrolase_fold"/>
</dbReference>
<dbReference type="GO" id="GO:0006508">
    <property type="term" value="P:proteolysis"/>
    <property type="evidence" value="ECO:0007669"/>
    <property type="project" value="InterPro"/>
</dbReference>
<dbReference type="InterPro" id="IPR050585">
    <property type="entry name" value="Xaa-Pro_dipeptidyl-ppase/CocE"/>
</dbReference>
<proteinExistence type="predicted"/>
<dbReference type="PANTHER" id="PTHR43056">
    <property type="entry name" value="PEPTIDASE S9 PROLYL OLIGOPEPTIDASE"/>
    <property type="match status" value="1"/>
</dbReference>
<organism evidence="3 4">
    <name type="scientific">Oecophyllibacter saccharovorans</name>
    <dbReference type="NCBI Taxonomy" id="2558360"/>
    <lineage>
        <taxon>Bacteria</taxon>
        <taxon>Pseudomonadati</taxon>
        <taxon>Pseudomonadota</taxon>
        <taxon>Alphaproteobacteria</taxon>
        <taxon>Acetobacterales</taxon>
        <taxon>Acetobacteraceae</taxon>
        <taxon>Oecophyllibacter</taxon>
    </lineage>
</organism>
<accession>A0A506UKW4</accession>
<gene>
    <name evidence="3" type="ORF">E3202_05240</name>
</gene>
<dbReference type="EMBL" id="SORZ01000002">
    <property type="protein sequence ID" value="TPW33976.1"/>
    <property type="molecule type" value="Genomic_DNA"/>
</dbReference>
<name>A0A506UKW4_9PROT</name>
<sequence length="748" mass="80896">MNQSLPWLTAELMTRPSRSLSELRSLEGEGAGWLAWHERRPEEKGRGVVTARRPDGCLVDLTPPESDVGSAIHYGGGAWTFRRGRKGVETFFTTRRTGGLWRSLEGGRAECLVAAEPHVRFADLALGSETLFCVCERDETDAEGKILRTVMEIVALSVPEAGEESIPSQKAGALRGVAQGADFMMSPRPSPDGRFLAWVEWDFPFMPWTATRLCVADLAAGQGKSPARTVLLDGKPQEVFQDSTDTTSWKPVQDTGTSTIEPFWGDGETLYALTDQRQPDQAEAQRHWTPTAFRRSGMQGSETQPERLKAETGWERLLLPPAPAEIGLPAWVFGQRTCLALPDGRLLARGLKDGVAQLLCFTPDAASGSQSNTHPVAPGTRTGGHWQQVYVPARPAMTPGSPAQGISGQPESVPVPLGTGDLFAWIDCPDDQPPAVVTGPLLRGLPSCEEGHGNRTETVDTVRQAWALPQNLTPADLARPRLLTIPVTEGPGPLRAFYIPPARGPYCTGLPAGKQAAENGRPPMVVIVHGGPTGQARAELSFKVQWWTTRGYAVLEVNYRGSTGFGRAYREALAGRWGLLDVQDCLTAAQYAIDHGLADPQRCVIRGSSAGGLTVLAALAAGPLFRAGTSLYGVTDLRALAEDTHRFEARYLDGLVAPWPAGEATYLARSPLSWPERISQPVLFLHGGCDKVVPLAQAEALHARLPDSQLHLYPDEGHGFRAPETLADALQRELAFYESVFQQADDAG</sequence>
<protein>
    <submittedName>
        <fullName evidence="3">S9 family peptidase</fullName>
    </submittedName>
</protein>
<dbReference type="RefSeq" id="WP_165600670.1">
    <property type="nucleotide sequence ID" value="NZ_SORZ01000002.1"/>
</dbReference>
<dbReference type="InterPro" id="IPR001375">
    <property type="entry name" value="Peptidase_S9_cat"/>
</dbReference>